<dbReference type="EC" id="2.4.2.4" evidence="3"/>
<dbReference type="EMBL" id="CP132932">
    <property type="protein sequence ID" value="XCB26004.1"/>
    <property type="molecule type" value="Genomic_DNA"/>
</dbReference>
<dbReference type="GO" id="GO:0006206">
    <property type="term" value="P:pyrimidine nucleobase metabolic process"/>
    <property type="evidence" value="ECO:0007669"/>
    <property type="project" value="InterPro"/>
</dbReference>
<feature type="domain" description="Pyrimidine nucleoside phosphorylase C-terminal" evidence="7">
    <location>
        <begin position="372"/>
        <end position="446"/>
    </location>
</feature>
<evidence type="ECO:0000313" key="8">
    <source>
        <dbReference type="EMBL" id="XCB26004.1"/>
    </source>
</evidence>
<protein>
    <recommendedName>
        <fullName evidence="3">thymidine phosphorylase</fullName>
        <ecNumber evidence="3">2.4.2.4</ecNumber>
    </recommendedName>
</protein>
<evidence type="ECO:0000259" key="7">
    <source>
        <dbReference type="SMART" id="SM00941"/>
    </source>
</evidence>
<dbReference type="Gene3D" id="1.20.970.10">
    <property type="entry name" value="Transferase, Pyrimidine Nucleoside Phosphorylase, Chain C"/>
    <property type="match status" value="1"/>
</dbReference>
<dbReference type="RefSeq" id="WP_353068706.1">
    <property type="nucleotide sequence ID" value="NZ_CP132932.1"/>
</dbReference>
<dbReference type="InterPro" id="IPR036566">
    <property type="entry name" value="PYNP-like_C_sf"/>
</dbReference>
<sequence length="464" mass="49642">MTQTIHPIDIVLHKRDGRALSDAEIQAFIHALVQRTPQKQLVTDAQIAAFLMAVFHHGLNPQELATLTTAMRYSGETFDAAPLHSFTIDKHSTGGVGDKTSLLIAPILAAAGLTSPNANGIPGICVPMISGRSLGHTGGTLDKLETIPGFNTQLTLDQLLLTLEKCGAALVGQTPHLVPADRILYALRDHTGTVESPYLICASIMSKKLAEDLNALVLDVKTGSGAFMPTYDQSKLLAELMVQTGEASGTRTVALLTSHDEPLGRFSGNWIEVWECVDILRATSIEDRHPLSADLIQLSNLLAGWMLHLAGKAPTPEAGAKLSDEILLSGAAFKAWIRVVATQCGDVSLFHDPAAHHLYTASRTLTATHSGYLASMDCKQVGWAVQRLGAGRAKPGDPVSAHAGIEMHAKLGDPIKAGQPLVTLFSEDLSLLDEPESMLRDTLHIAPNPPQLQPLLREVITKST</sequence>
<evidence type="ECO:0000256" key="1">
    <source>
        <dbReference type="ARBA" id="ARBA00006915"/>
    </source>
</evidence>
<dbReference type="InterPro" id="IPR000312">
    <property type="entry name" value="Glycosyl_Trfase_fam3"/>
</dbReference>
<dbReference type="PIRSF" id="PIRSF000478">
    <property type="entry name" value="TP_PyNP"/>
    <property type="match status" value="1"/>
</dbReference>
<dbReference type="InterPro" id="IPR013102">
    <property type="entry name" value="PYNP_C"/>
</dbReference>
<dbReference type="PANTHER" id="PTHR10515">
    <property type="entry name" value="THYMIDINE PHOSPHORYLASE"/>
    <property type="match status" value="1"/>
</dbReference>
<evidence type="ECO:0000256" key="4">
    <source>
        <dbReference type="ARBA" id="ARBA00022676"/>
    </source>
</evidence>
<dbReference type="Pfam" id="PF00591">
    <property type="entry name" value="Glycos_transf_3"/>
    <property type="match status" value="1"/>
</dbReference>
<dbReference type="NCBIfam" id="TIGR02644">
    <property type="entry name" value="Y_phosphoryl"/>
    <property type="match status" value="1"/>
</dbReference>
<dbReference type="GO" id="GO:0006213">
    <property type="term" value="P:pyrimidine nucleoside metabolic process"/>
    <property type="evidence" value="ECO:0007669"/>
    <property type="project" value="InterPro"/>
</dbReference>
<proteinExistence type="inferred from homology"/>
<dbReference type="NCBIfam" id="NF004490">
    <property type="entry name" value="PRK05820.1"/>
    <property type="match status" value="1"/>
</dbReference>
<reference evidence="8" key="2">
    <citation type="journal article" date="2024" name="Environ. Microbiol.">
        <title>Genome analysis and description of Tunturibacter gen. nov. expands the diversity of Terriglobia in tundra soils.</title>
        <authorList>
            <person name="Messyasz A."/>
            <person name="Mannisto M.K."/>
            <person name="Kerkhof L.J."/>
            <person name="Haggblom M.M."/>
        </authorList>
    </citation>
    <scope>NUCLEOTIDE SEQUENCE</scope>
    <source>
        <strain evidence="8">M8UP23</strain>
    </source>
</reference>
<organism evidence="8">
    <name type="scientific">Tunturiibacter empetritectus</name>
    <dbReference type="NCBI Taxonomy" id="3069691"/>
    <lineage>
        <taxon>Bacteria</taxon>
        <taxon>Pseudomonadati</taxon>
        <taxon>Acidobacteriota</taxon>
        <taxon>Terriglobia</taxon>
        <taxon>Terriglobales</taxon>
        <taxon>Acidobacteriaceae</taxon>
        <taxon>Tunturiibacter</taxon>
    </lineage>
</organism>
<dbReference type="SUPFAM" id="SSF47648">
    <property type="entry name" value="Nucleoside phosphorylase/phosphoribosyltransferase N-terminal domain"/>
    <property type="match status" value="1"/>
</dbReference>
<dbReference type="InterPro" id="IPR018090">
    <property type="entry name" value="Pyrmidine_PPas_bac/euk"/>
</dbReference>
<dbReference type="GO" id="GO:0009032">
    <property type="term" value="F:thymidine phosphorylase activity"/>
    <property type="evidence" value="ECO:0007669"/>
    <property type="project" value="UniProtKB-EC"/>
</dbReference>
<evidence type="ECO:0000256" key="3">
    <source>
        <dbReference type="ARBA" id="ARBA00011892"/>
    </source>
</evidence>
<dbReference type="SUPFAM" id="SSF54680">
    <property type="entry name" value="Pyrimidine nucleoside phosphorylase C-terminal domain"/>
    <property type="match status" value="1"/>
</dbReference>
<dbReference type="KEGG" id="temp:RBB75_16400"/>
<dbReference type="GO" id="GO:0004645">
    <property type="term" value="F:1,4-alpha-oligoglucan phosphorylase activity"/>
    <property type="evidence" value="ECO:0007669"/>
    <property type="project" value="InterPro"/>
</dbReference>
<name>A0AAU7ZAI2_9BACT</name>
<accession>A0AAU7ZAI2</accession>
<dbReference type="InterPro" id="IPR017459">
    <property type="entry name" value="Glycosyl_Trfase_fam3_N_dom"/>
</dbReference>
<dbReference type="InterPro" id="IPR035902">
    <property type="entry name" value="Nuc_phospho_transferase"/>
</dbReference>
<comment type="subunit">
    <text evidence="2">Homodimer.</text>
</comment>
<evidence type="ECO:0000256" key="2">
    <source>
        <dbReference type="ARBA" id="ARBA00011738"/>
    </source>
</evidence>
<dbReference type="PANTHER" id="PTHR10515:SF0">
    <property type="entry name" value="THYMIDINE PHOSPHORYLASE"/>
    <property type="match status" value="1"/>
</dbReference>
<dbReference type="FunFam" id="3.40.1030.10:FF:000003">
    <property type="entry name" value="Pyrimidine-nucleoside phosphorylase"/>
    <property type="match status" value="1"/>
</dbReference>
<keyword evidence="4 8" id="KW-0328">Glycosyltransferase</keyword>
<dbReference type="Gene3D" id="3.90.1170.30">
    <property type="entry name" value="Pyrimidine nucleoside phosphorylase-like, C-terminal domain"/>
    <property type="match status" value="1"/>
</dbReference>
<dbReference type="Pfam" id="PF07831">
    <property type="entry name" value="PYNP_C"/>
    <property type="match status" value="1"/>
</dbReference>
<comment type="similarity">
    <text evidence="1">Belongs to the thymidine/pyrimidine-nucleoside phosphorylase family.</text>
</comment>
<dbReference type="SUPFAM" id="SSF52418">
    <property type="entry name" value="Nucleoside phosphorylase/phosphoribosyltransferase catalytic domain"/>
    <property type="match status" value="1"/>
</dbReference>
<dbReference type="Gene3D" id="3.40.1030.10">
    <property type="entry name" value="Nucleoside phosphorylase/phosphoribosyltransferase catalytic domain"/>
    <property type="match status" value="1"/>
</dbReference>
<dbReference type="SMART" id="SM00941">
    <property type="entry name" value="PYNP_C"/>
    <property type="match status" value="1"/>
</dbReference>
<keyword evidence="5 8" id="KW-0808">Transferase</keyword>
<reference evidence="8" key="1">
    <citation type="submission" date="2023-08" db="EMBL/GenBank/DDBJ databases">
        <authorList>
            <person name="Messyasz A."/>
            <person name="Mannisto M.K."/>
            <person name="Kerkhof L.J."/>
            <person name="Haggblom M."/>
        </authorList>
    </citation>
    <scope>NUCLEOTIDE SEQUENCE</scope>
    <source>
        <strain evidence="8">M8UP23</strain>
    </source>
</reference>
<dbReference type="GO" id="GO:0005829">
    <property type="term" value="C:cytosol"/>
    <property type="evidence" value="ECO:0007669"/>
    <property type="project" value="TreeGrafter"/>
</dbReference>
<dbReference type="InterPro" id="IPR000053">
    <property type="entry name" value="Thymidine/pyrmidine_PPase"/>
</dbReference>
<gene>
    <name evidence="8" type="ORF">RBB75_16400</name>
</gene>
<evidence type="ECO:0000256" key="5">
    <source>
        <dbReference type="ARBA" id="ARBA00022679"/>
    </source>
</evidence>
<dbReference type="InterPro" id="IPR036320">
    <property type="entry name" value="Glycosyl_Trfase_fam3_N_dom_sf"/>
</dbReference>
<dbReference type="AlphaFoldDB" id="A0AAU7ZAI2"/>
<dbReference type="Pfam" id="PF02885">
    <property type="entry name" value="Glycos_trans_3N"/>
    <property type="match status" value="1"/>
</dbReference>
<evidence type="ECO:0000256" key="6">
    <source>
        <dbReference type="ARBA" id="ARBA00048550"/>
    </source>
</evidence>
<comment type="catalytic activity">
    <reaction evidence="6">
        <text>thymidine + phosphate = 2-deoxy-alpha-D-ribose 1-phosphate + thymine</text>
        <dbReference type="Rhea" id="RHEA:16037"/>
        <dbReference type="ChEBI" id="CHEBI:17748"/>
        <dbReference type="ChEBI" id="CHEBI:17821"/>
        <dbReference type="ChEBI" id="CHEBI:43474"/>
        <dbReference type="ChEBI" id="CHEBI:57259"/>
        <dbReference type="EC" id="2.4.2.4"/>
    </reaction>
</comment>